<name>A0A7G1KX43_9NOCA</name>
<organism evidence="2 3">
    <name type="scientific">Nocardia wallacei</name>
    <dbReference type="NCBI Taxonomy" id="480035"/>
    <lineage>
        <taxon>Bacteria</taxon>
        <taxon>Bacillati</taxon>
        <taxon>Actinomycetota</taxon>
        <taxon>Actinomycetes</taxon>
        <taxon>Mycobacteriales</taxon>
        <taxon>Nocardiaceae</taxon>
        <taxon>Nocardia</taxon>
    </lineage>
</organism>
<keyword evidence="3" id="KW-1185">Reference proteome</keyword>
<dbReference type="EMBL" id="AP023396">
    <property type="protein sequence ID" value="BCK58763.1"/>
    <property type="molecule type" value="Genomic_DNA"/>
</dbReference>
<dbReference type="Proteomes" id="UP000516173">
    <property type="component" value="Chromosome"/>
</dbReference>
<dbReference type="GeneID" id="80350916"/>
<evidence type="ECO:0000256" key="1">
    <source>
        <dbReference type="SAM" id="MobiDB-lite"/>
    </source>
</evidence>
<evidence type="ECO:0000313" key="3">
    <source>
        <dbReference type="Proteomes" id="UP000516173"/>
    </source>
</evidence>
<dbReference type="KEGG" id="nwl:NWFMUON74_65350"/>
<reference evidence="2 3" key="1">
    <citation type="submission" date="2020-08" db="EMBL/GenBank/DDBJ databases">
        <title>Genome Sequencing of Nocardia wallacei strain FMUON74 and assembly.</title>
        <authorList>
            <person name="Toyokawa M."/>
            <person name="Uesaka K."/>
        </authorList>
    </citation>
    <scope>NUCLEOTIDE SEQUENCE [LARGE SCALE GENOMIC DNA]</scope>
    <source>
        <strain evidence="2 3">FMUON74</strain>
    </source>
</reference>
<proteinExistence type="predicted"/>
<dbReference type="RefSeq" id="WP_187685451.1">
    <property type="nucleotide sequence ID" value="NZ_AP023396.1"/>
</dbReference>
<accession>A0A7G1KX43</accession>
<gene>
    <name evidence="2" type="ORF">NWFMUON74_65350</name>
</gene>
<feature type="region of interest" description="Disordered" evidence="1">
    <location>
        <begin position="44"/>
        <end position="74"/>
    </location>
</feature>
<sequence length="74" mass="8126">MTDRTLDTGAIDAVPEADFMEQTVPAYPEDDDTDTEVPVGATEREATEADLLEQSIPVPLDDDYEDEGDAESEY</sequence>
<protein>
    <submittedName>
        <fullName evidence="2">Uncharacterized protein</fullName>
    </submittedName>
</protein>
<dbReference type="AlphaFoldDB" id="A0A7G1KX43"/>
<feature type="compositionally biased region" description="Acidic residues" evidence="1">
    <location>
        <begin position="60"/>
        <end position="74"/>
    </location>
</feature>
<evidence type="ECO:0000313" key="2">
    <source>
        <dbReference type="EMBL" id="BCK58763.1"/>
    </source>
</evidence>